<feature type="chain" id="PRO_5016392028" evidence="1">
    <location>
        <begin position="24"/>
        <end position="164"/>
    </location>
</feature>
<organism evidence="2 3">
    <name type="scientific">Zavarzinia compransoris</name>
    <dbReference type="NCBI Taxonomy" id="1264899"/>
    <lineage>
        <taxon>Bacteria</taxon>
        <taxon>Pseudomonadati</taxon>
        <taxon>Pseudomonadota</taxon>
        <taxon>Alphaproteobacteria</taxon>
        <taxon>Rhodospirillales</taxon>
        <taxon>Zavarziniaceae</taxon>
        <taxon>Zavarzinia</taxon>
    </lineage>
</organism>
<sequence>MLRSLTAAAVAALSLCAAGPAFAGESAADLFRAQSALFGLDSVNDKIVLGGAHLLCREAALAATTPEMPWSPSRRTARFAYGDLGARLTDSAARADSLLLEGLRDAGVIDATPATIAMLADRVHKTLVSRLFQVNPATANDLAISCKTLAAGDFNALPSLVAAR</sequence>
<reference evidence="3" key="1">
    <citation type="submission" date="2018-05" db="EMBL/GenBank/DDBJ databases">
        <title>Zavarzinia sp. HR-AS.</title>
        <authorList>
            <person name="Lee Y."/>
            <person name="Jeon C.O."/>
        </authorList>
    </citation>
    <scope>NUCLEOTIDE SEQUENCE [LARGE SCALE GENOMIC DNA]</scope>
    <source>
        <strain evidence="3">DSM 1231</strain>
    </source>
</reference>
<comment type="caution">
    <text evidence="2">The sequence shown here is derived from an EMBL/GenBank/DDBJ whole genome shotgun (WGS) entry which is preliminary data.</text>
</comment>
<name>A0A317E8Q2_9PROT</name>
<gene>
    <name evidence="2" type="ORF">DKG75_02695</name>
</gene>
<keyword evidence="1" id="KW-0732">Signal</keyword>
<accession>A0A317E8Q2</accession>
<protein>
    <submittedName>
        <fullName evidence="2">Uncharacterized protein</fullName>
    </submittedName>
</protein>
<evidence type="ECO:0000313" key="2">
    <source>
        <dbReference type="EMBL" id="PWR23497.1"/>
    </source>
</evidence>
<feature type="signal peptide" evidence="1">
    <location>
        <begin position="1"/>
        <end position="23"/>
    </location>
</feature>
<evidence type="ECO:0000313" key="3">
    <source>
        <dbReference type="Proteomes" id="UP000246077"/>
    </source>
</evidence>
<dbReference type="EMBL" id="QGLF01000001">
    <property type="protein sequence ID" value="PWR23497.1"/>
    <property type="molecule type" value="Genomic_DNA"/>
</dbReference>
<evidence type="ECO:0000256" key="1">
    <source>
        <dbReference type="SAM" id="SignalP"/>
    </source>
</evidence>
<dbReference type="OrthoDB" id="7275866at2"/>
<keyword evidence="3" id="KW-1185">Reference proteome</keyword>
<proteinExistence type="predicted"/>
<dbReference type="RefSeq" id="WP_109919530.1">
    <property type="nucleotide sequence ID" value="NZ_QGLF01000001.1"/>
</dbReference>
<dbReference type="Proteomes" id="UP000246077">
    <property type="component" value="Unassembled WGS sequence"/>
</dbReference>
<dbReference type="AlphaFoldDB" id="A0A317E8Q2"/>